<dbReference type="PANTHER" id="PTHR47506">
    <property type="entry name" value="TRANSCRIPTIONAL REGULATORY PROTEIN"/>
    <property type="match status" value="1"/>
</dbReference>
<dbReference type="AlphaFoldDB" id="A0AB38RLZ3"/>
<proteinExistence type="predicted"/>
<evidence type="ECO:0000256" key="5">
    <source>
        <dbReference type="SAM" id="MobiDB-lite"/>
    </source>
</evidence>
<dbReference type="SUPFAM" id="SSF46689">
    <property type="entry name" value="Homeodomain-like"/>
    <property type="match status" value="1"/>
</dbReference>
<keyword evidence="8" id="KW-1185">Reference proteome</keyword>
<keyword evidence="2 4" id="KW-0238">DNA-binding</keyword>
<keyword evidence="1" id="KW-0805">Transcription regulation</keyword>
<dbReference type="EMBL" id="CP096564">
    <property type="protein sequence ID" value="UPU46167.1"/>
    <property type="molecule type" value="Genomic_DNA"/>
</dbReference>
<dbReference type="Proteomes" id="UP000831484">
    <property type="component" value="Plasmid pdjl-6-1"/>
</dbReference>
<feature type="domain" description="HTH tetR-type" evidence="6">
    <location>
        <begin position="39"/>
        <end position="99"/>
    </location>
</feature>
<organism evidence="7 8">
    <name type="scientific">Rhodococcus qingshengii JCM 15477</name>
    <dbReference type="NCBI Taxonomy" id="1303681"/>
    <lineage>
        <taxon>Bacteria</taxon>
        <taxon>Bacillati</taxon>
        <taxon>Actinomycetota</taxon>
        <taxon>Actinomycetes</taxon>
        <taxon>Mycobacteriales</taxon>
        <taxon>Nocardiaceae</taxon>
        <taxon>Rhodococcus</taxon>
        <taxon>Rhodococcus erythropolis group</taxon>
    </lineage>
</organism>
<dbReference type="InterPro" id="IPR001647">
    <property type="entry name" value="HTH_TetR"/>
</dbReference>
<dbReference type="SUPFAM" id="SSF48498">
    <property type="entry name" value="Tetracyclin repressor-like, C-terminal domain"/>
    <property type="match status" value="1"/>
</dbReference>
<name>A0AB38RLZ3_RHOSG</name>
<evidence type="ECO:0000256" key="2">
    <source>
        <dbReference type="ARBA" id="ARBA00023125"/>
    </source>
</evidence>
<keyword evidence="3" id="KW-0804">Transcription</keyword>
<sequence length="224" mass="23968">MNSPIDPAQTPESAATTTTRPRIGRAPGSKNSAMQDRAVRTREAITAVAARHFDTDGYGHTSMNTITHTGKFAKGAMYYHFPSKEAIAERLISDWNHTLAETISEALAAGASSTAGEKLTAIFTSLARQVTENTNLRAGMKLTLEPTINNGAAFAHWVDAISDIIETAITDGELTDTPTTHRLAWNLCAGTFGAAHAASALREHVDLTVRIEDVVTAHLRSTLA</sequence>
<geneLocation type="plasmid" evidence="7 8">
    <name>pdjl-6-1</name>
</geneLocation>
<evidence type="ECO:0000256" key="4">
    <source>
        <dbReference type="PROSITE-ProRule" id="PRU00335"/>
    </source>
</evidence>
<dbReference type="Gene3D" id="1.10.357.10">
    <property type="entry name" value="Tetracycline Repressor, domain 2"/>
    <property type="match status" value="1"/>
</dbReference>
<protein>
    <submittedName>
        <fullName evidence="7">TetR/AcrR family transcriptional regulator</fullName>
    </submittedName>
</protein>
<dbReference type="InterPro" id="IPR036271">
    <property type="entry name" value="Tet_transcr_reg_TetR-rel_C_sf"/>
</dbReference>
<dbReference type="PROSITE" id="PS50977">
    <property type="entry name" value="HTH_TETR_2"/>
    <property type="match status" value="1"/>
</dbReference>
<feature type="DNA-binding region" description="H-T-H motif" evidence="4">
    <location>
        <begin position="62"/>
        <end position="81"/>
    </location>
</feature>
<evidence type="ECO:0000256" key="3">
    <source>
        <dbReference type="ARBA" id="ARBA00023163"/>
    </source>
</evidence>
<dbReference type="InterPro" id="IPR009057">
    <property type="entry name" value="Homeodomain-like_sf"/>
</dbReference>
<reference evidence="8" key="1">
    <citation type="journal article" date="2022" name="Environ. Microbiol.">
        <title>Functional analysis, diversity, and distribution of carbendazim hydrolases MheI and CbmA, responsible for the initial step in carbendazim degradation.</title>
        <authorList>
            <person name="Zhang M."/>
            <person name="Bai X."/>
            <person name="Li Q."/>
            <person name="Zhang L."/>
            <person name="Zhu Q."/>
            <person name="Gao S."/>
            <person name="Ke Z."/>
            <person name="Jiang M."/>
            <person name="Hu J."/>
            <person name="Qiu J."/>
            <person name="Hong Q."/>
        </authorList>
    </citation>
    <scope>NUCLEOTIDE SEQUENCE [LARGE SCALE GENOMIC DNA]</scope>
    <source>
        <strain evidence="8">djl-6</strain>
    </source>
</reference>
<evidence type="ECO:0000259" key="6">
    <source>
        <dbReference type="PROSITE" id="PS50977"/>
    </source>
</evidence>
<dbReference type="PANTHER" id="PTHR47506:SF3">
    <property type="entry name" value="HTH-TYPE TRANSCRIPTIONAL REGULATOR LMRA"/>
    <property type="match status" value="1"/>
</dbReference>
<evidence type="ECO:0000313" key="7">
    <source>
        <dbReference type="EMBL" id="UPU46167.1"/>
    </source>
</evidence>
<feature type="region of interest" description="Disordered" evidence="5">
    <location>
        <begin position="1"/>
        <end position="37"/>
    </location>
</feature>
<dbReference type="RefSeq" id="WP_064075409.1">
    <property type="nucleotide sequence ID" value="NZ_CP096564.1"/>
</dbReference>
<dbReference type="Pfam" id="PF00440">
    <property type="entry name" value="TetR_N"/>
    <property type="match status" value="1"/>
</dbReference>
<gene>
    <name evidence="7" type="ORF">M0639_29880</name>
</gene>
<evidence type="ECO:0000313" key="8">
    <source>
        <dbReference type="Proteomes" id="UP000831484"/>
    </source>
</evidence>
<dbReference type="GO" id="GO:0003677">
    <property type="term" value="F:DNA binding"/>
    <property type="evidence" value="ECO:0007669"/>
    <property type="project" value="UniProtKB-UniRule"/>
</dbReference>
<evidence type="ECO:0000256" key="1">
    <source>
        <dbReference type="ARBA" id="ARBA00023015"/>
    </source>
</evidence>
<feature type="compositionally biased region" description="Polar residues" evidence="5">
    <location>
        <begin position="10"/>
        <end position="20"/>
    </location>
</feature>
<keyword evidence="7" id="KW-0614">Plasmid</keyword>
<accession>A0AB38RLZ3</accession>